<accession>A0A941I9F1</accession>
<dbReference type="PRINTS" id="PR00786">
    <property type="entry name" value="NEPRILYSIN"/>
</dbReference>
<evidence type="ECO:0000259" key="2">
    <source>
        <dbReference type="Pfam" id="PF01431"/>
    </source>
</evidence>
<comment type="caution">
    <text evidence="3">The sequence shown here is derived from an EMBL/GenBank/DDBJ whole genome shotgun (WGS) entry which is preliminary data.</text>
</comment>
<proteinExistence type="inferred from homology"/>
<dbReference type="AlphaFoldDB" id="A0A941I9F1"/>
<dbReference type="Pfam" id="PF01431">
    <property type="entry name" value="Peptidase_M13"/>
    <property type="match status" value="1"/>
</dbReference>
<dbReference type="PROSITE" id="PS51885">
    <property type="entry name" value="NEPRILYSIN"/>
    <property type="match status" value="1"/>
</dbReference>
<dbReference type="GO" id="GO:0004222">
    <property type="term" value="F:metalloendopeptidase activity"/>
    <property type="evidence" value="ECO:0007669"/>
    <property type="project" value="InterPro"/>
</dbReference>
<feature type="non-terminal residue" evidence="3">
    <location>
        <position position="1"/>
    </location>
</feature>
<gene>
    <name evidence="3" type="ORF">KDM89_21610</name>
</gene>
<dbReference type="SUPFAM" id="SSF55486">
    <property type="entry name" value="Metalloproteases ('zincins'), catalytic domain"/>
    <property type="match status" value="1"/>
</dbReference>
<reference evidence="3" key="1">
    <citation type="submission" date="2021-04" db="EMBL/GenBank/DDBJ databases">
        <title>novel species isolated from subtropical streams in China.</title>
        <authorList>
            <person name="Lu H."/>
        </authorList>
    </citation>
    <scope>NUCLEOTIDE SEQUENCE</scope>
    <source>
        <strain evidence="3">LFS511W</strain>
    </source>
</reference>
<dbReference type="InterPro" id="IPR018497">
    <property type="entry name" value="Peptidase_M13_C"/>
</dbReference>
<dbReference type="RefSeq" id="WP_329604728.1">
    <property type="nucleotide sequence ID" value="NZ_JAGSPN010000546.1"/>
</dbReference>
<sequence length="98" mass="11242">VDRSVWHMTPQTVNAYYSPEMNEIVFPAARLQAPLFNVDAEDAFNYGALGISIGHEISHAFDDSGSQYDGDGNLRDWWTKEDREKFNARTKILVEKYN</sequence>
<organism evidence="3 4">
    <name type="scientific">Undibacterium luofuense</name>
    <dbReference type="NCBI Taxonomy" id="2828733"/>
    <lineage>
        <taxon>Bacteria</taxon>
        <taxon>Pseudomonadati</taxon>
        <taxon>Pseudomonadota</taxon>
        <taxon>Betaproteobacteria</taxon>
        <taxon>Burkholderiales</taxon>
        <taxon>Oxalobacteraceae</taxon>
        <taxon>Undibacterium</taxon>
    </lineage>
</organism>
<dbReference type="Gene3D" id="3.40.390.10">
    <property type="entry name" value="Collagenase (Catalytic Domain)"/>
    <property type="match status" value="1"/>
</dbReference>
<protein>
    <submittedName>
        <fullName evidence="3">M13 family peptidase</fullName>
    </submittedName>
</protein>
<feature type="non-terminal residue" evidence="3">
    <location>
        <position position="98"/>
    </location>
</feature>
<dbReference type="InterPro" id="IPR024079">
    <property type="entry name" value="MetalloPept_cat_dom_sf"/>
</dbReference>
<feature type="domain" description="Peptidase M13 C-terminal" evidence="2">
    <location>
        <begin position="14"/>
        <end position="98"/>
    </location>
</feature>
<dbReference type="EMBL" id="JAGSPN010000546">
    <property type="protein sequence ID" value="MBR7784734.1"/>
    <property type="molecule type" value="Genomic_DNA"/>
</dbReference>
<comment type="similarity">
    <text evidence="1">Belongs to the peptidase M13 family.</text>
</comment>
<dbReference type="InterPro" id="IPR000718">
    <property type="entry name" value="Peptidase_M13"/>
</dbReference>
<dbReference type="GO" id="GO:0005886">
    <property type="term" value="C:plasma membrane"/>
    <property type="evidence" value="ECO:0007669"/>
    <property type="project" value="TreeGrafter"/>
</dbReference>
<evidence type="ECO:0000256" key="1">
    <source>
        <dbReference type="ARBA" id="ARBA00007357"/>
    </source>
</evidence>
<keyword evidence="4" id="KW-1185">Reference proteome</keyword>
<evidence type="ECO:0000313" key="4">
    <source>
        <dbReference type="Proteomes" id="UP000680067"/>
    </source>
</evidence>
<evidence type="ECO:0000313" key="3">
    <source>
        <dbReference type="EMBL" id="MBR7784734.1"/>
    </source>
</evidence>
<dbReference type="GO" id="GO:0016485">
    <property type="term" value="P:protein processing"/>
    <property type="evidence" value="ECO:0007669"/>
    <property type="project" value="TreeGrafter"/>
</dbReference>
<dbReference type="Proteomes" id="UP000680067">
    <property type="component" value="Unassembled WGS sequence"/>
</dbReference>
<dbReference type="PANTHER" id="PTHR11733:SF167">
    <property type="entry name" value="FI17812P1-RELATED"/>
    <property type="match status" value="1"/>
</dbReference>
<dbReference type="PANTHER" id="PTHR11733">
    <property type="entry name" value="ZINC METALLOPROTEASE FAMILY M13 NEPRILYSIN-RELATED"/>
    <property type="match status" value="1"/>
</dbReference>
<name>A0A941I9F1_9BURK</name>